<evidence type="ECO:0000256" key="5">
    <source>
        <dbReference type="ARBA" id="ARBA00022927"/>
    </source>
</evidence>
<keyword evidence="3 11" id="KW-1003">Cell membrane</keyword>
<keyword evidence="8 11" id="KW-0472">Membrane</keyword>
<proteinExistence type="inferred from homology"/>
<comment type="caution">
    <text evidence="13">The sequence shown here is derived from an EMBL/GenBank/DDBJ whole genome shotgun (WGS) entry which is preliminary data.</text>
</comment>
<dbReference type="GO" id="GO:0006605">
    <property type="term" value="P:protein targeting"/>
    <property type="evidence" value="ECO:0007669"/>
    <property type="project" value="UniProtKB-UniRule"/>
</dbReference>
<accession>A0A2P5T1D9</accession>
<keyword evidence="7 11" id="KW-0811">Translocation</keyword>
<evidence type="ECO:0000256" key="8">
    <source>
        <dbReference type="ARBA" id="ARBA00023136"/>
    </source>
</evidence>
<dbReference type="InterPro" id="IPR048631">
    <property type="entry name" value="SecD_1st"/>
</dbReference>
<name>A0A2P5T1D9_9GAMM</name>
<reference evidence="13 14" key="1">
    <citation type="journal article" date="2018" name="Genome Biol. Evol.">
        <title>Cladogenesis and Genomic Streamlining in Extracellular Endosymbionts of Tropical Stink Bugs.</title>
        <authorList>
            <person name="Otero-Bravo A."/>
            <person name="Goffredi S."/>
            <person name="Sabree Z.L."/>
        </authorList>
    </citation>
    <scope>NUCLEOTIDE SEQUENCE [LARGE SCALE GENOMIC DNA]</scope>
    <source>
        <strain evidence="13 14">SoEO</strain>
    </source>
</reference>
<comment type="function">
    <text evidence="11">Part of the Sec protein translocase complex. Interacts with the SecYEG preprotein conducting channel. SecDF uses the proton motive force (PMF) to complete protein translocation after the ATP-dependent function of SecA.</text>
</comment>
<evidence type="ECO:0000256" key="7">
    <source>
        <dbReference type="ARBA" id="ARBA00023010"/>
    </source>
</evidence>
<keyword evidence="6 11" id="KW-1133">Transmembrane helix</keyword>
<keyword evidence="2 11" id="KW-0813">Transport</keyword>
<feature type="transmembrane region" description="Helical" evidence="11">
    <location>
        <begin position="577"/>
        <end position="605"/>
    </location>
</feature>
<evidence type="ECO:0000256" key="3">
    <source>
        <dbReference type="ARBA" id="ARBA00022475"/>
    </source>
</evidence>
<dbReference type="InterPro" id="IPR005791">
    <property type="entry name" value="SecD"/>
</dbReference>
<comment type="caution">
    <text evidence="11">Lacks conserved residue(s) required for the propagation of feature annotation.</text>
</comment>
<dbReference type="EMBL" id="PDKR01000005">
    <property type="protein sequence ID" value="PPI88388.1"/>
    <property type="molecule type" value="Genomic_DNA"/>
</dbReference>
<dbReference type="PANTHER" id="PTHR30081">
    <property type="entry name" value="PROTEIN-EXPORT MEMBRANE PROTEIN SEC"/>
    <property type="match status" value="1"/>
</dbReference>
<comment type="subcellular location">
    <subcellularLocation>
        <location evidence="1 11">Cell membrane</location>
        <topology evidence="1 11">Multi-pass membrane protein</topology>
    </subcellularLocation>
</comment>
<comment type="subunit">
    <text evidence="11">Forms a complex with SecF. Part of the essential Sec protein translocation apparatus which comprises SecA, SecYEG and auxiliary proteins SecDF-YajC and YidC.</text>
</comment>
<feature type="transmembrane region" description="Helical" evidence="11">
    <location>
        <begin position="503"/>
        <end position="524"/>
    </location>
</feature>
<dbReference type="GO" id="GO:0043952">
    <property type="term" value="P:protein transport by the Sec complex"/>
    <property type="evidence" value="ECO:0007669"/>
    <property type="project" value="UniProtKB-UniRule"/>
</dbReference>
<dbReference type="PROSITE" id="PS50156">
    <property type="entry name" value="SSD"/>
    <property type="match status" value="1"/>
</dbReference>
<dbReference type="AlphaFoldDB" id="A0A2P5T1D9"/>
<keyword evidence="4 11" id="KW-0812">Transmembrane</keyword>
<dbReference type="InterPro" id="IPR055344">
    <property type="entry name" value="SecD_SecF_C_bact"/>
</dbReference>
<dbReference type="RefSeq" id="WP_136132695.1">
    <property type="nucleotide sequence ID" value="NZ_PDKR01000005.1"/>
</dbReference>
<feature type="transmembrane region" description="Helical" evidence="11">
    <location>
        <begin position="549"/>
        <end position="571"/>
    </location>
</feature>
<evidence type="ECO:0000256" key="11">
    <source>
        <dbReference type="HAMAP-Rule" id="MF_01463"/>
    </source>
</evidence>
<dbReference type="PANTHER" id="PTHR30081:SF1">
    <property type="entry name" value="PROTEIN TRANSLOCASE SUBUNIT SECD"/>
    <property type="match status" value="1"/>
</dbReference>
<organism evidence="13 14">
    <name type="scientific">Candidatus Pantoea edessiphila</name>
    <dbReference type="NCBI Taxonomy" id="2044610"/>
    <lineage>
        <taxon>Bacteria</taxon>
        <taxon>Pseudomonadati</taxon>
        <taxon>Pseudomonadota</taxon>
        <taxon>Gammaproteobacteria</taxon>
        <taxon>Enterobacterales</taxon>
        <taxon>Erwiniaceae</taxon>
        <taxon>Pantoea</taxon>
    </lineage>
</organism>
<evidence type="ECO:0000256" key="6">
    <source>
        <dbReference type="ARBA" id="ARBA00022989"/>
    </source>
</evidence>
<dbReference type="InterPro" id="IPR027398">
    <property type="entry name" value="SecD-TM"/>
</dbReference>
<evidence type="ECO:0000259" key="12">
    <source>
        <dbReference type="PROSITE" id="PS50156"/>
    </source>
</evidence>
<dbReference type="Pfam" id="PF13721">
    <property type="entry name" value="SecD-TM1"/>
    <property type="match status" value="1"/>
</dbReference>
<evidence type="ECO:0000256" key="1">
    <source>
        <dbReference type="ARBA" id="ARBA00004651"/>
    </source>
</evidence>
<evidence type="ECO:0000313" key="13">
    <source>
        <dbReference type="EMBL" id="PPI88388.1"/>
    </source>
</evidence>
<dbReference type="Pfam" id="PF22599">
    <property type="entry name" value="SecDF_P1_head"/>
    <property type="match status" value="1"/>
</dbReference>
<feature type="transmembrane region" description="Helical" evidence="11">
    <location>
        <begin position="477"/>
        <end position="497"/>
    </location>
</feature>
<evidence type="ECO:0000256" key="4">
    <source>
        <dbReference type="ARBA" id="ARBA00022692"/>
    </source>
</evidence>
<dbReference type="NCBIfam" id="TIGR00916">
    <property type="entry name" value="2A0604s01"/>
    <property type="match status" value="1"/>
</dbReference>
<dbReference type="FunFam" id="3.30.1360.200:FF:000001">
    <property type="entry name" value="Protein translocase subunit SecD"/>
    <property type="match status" value="1"/>
</dbReference>
<feature type="domain" description="SSD" evidence="12">
    <location>
        <begin position="460"/>
        <end position="603"/>
    </location>
</feature>
<dbReference type="GO" id="GO:0015450">
    <property type="term" value="F:protein-transporting ATPase activity"/>
    <property type="evidence" value="ECO:0007669"/>
    <property type="project" value="InterPro"/>
</dbReference>
<dbReference type="Gene3D" id="3.30.1360.200">
    <property type="match status" value="1"/>
</dbReference>
<dbReference type="OrthoDB" id="9805019at2"/>
<dbReference type="Pfam" id="PF02355">
    <property type="entry name" value="SecD_SecF_C"/>
    <property type="match status" value="1"/>
</dbReference>
<dbReference type="GO" id="GO:0005886">
    <property type="term" value="C:plasma membrane"/>
    <property type="evidence" value="ECO:0007669"/>
    <property type="project" value="UniProtKB-SubCell"/>
</dbReference>
<gene>
    <name evidence="11 13" type="primary">secD</name>
    <name evidence="13" type="ORF">CRV09_03085</name>
</gene>
<evidence type="ECO:0000256" key="10">
    <source>
        <dbReference type="ARBA" id="ARBA00068220"/>
    </source>
</evidence>
<sequence>MLNCYSSWKYVFLSFIFVISLLYALPNLYGEDPVIQITGKNGNFASQDISDNIKKALKQNFIKYKDISIDNKTIIVRFNNTDTQLLAHKIITKTIGKKYSTLLNLVPAIPSWLSLISARPIKLGFDLRGGVQFLIEVDIDSIIKKIQDKNINSLSYDLRKKAIPYTKIYLSKKDSLNINFKNFKDLNNAFIYLKSTYKDLSLRNNDNNSISAVINKVYLNKLRENIIQQNIEILRNRINQLGISESSIQRQGSEHIRINLPGIKNIAQAKELIGATSTLEFRLVNTSVDSNLISKNIVPLDSEIKYMTDGQSVLLYKNVILTGDHITYSTSSIDEYNNPEVDITLDSIGGNIMSAFTRDNIGKSIATLFVEYKNSHKKNSKGHEILIKNEEIINIANIRSQVNNRFRITGIKNFNKAHKLSMLLRSGTLIAPIHIVEERTIGPTMGRKNIKKGLEACLCGLISCFSFMVFFYKKFGLISIAALIINLIIIIAITSLLPGVTLTMPGIAGIILTLAVAIDANILINERIKEEICNGYSIQKAIHKGYKNALSSIIDSNIITLIKVVILYTFGTGSIRGFAIMTAIGVITSMFTAITVTKTIVNLVYSNKSIKTLSI</sequence>
<evidence type="ECO:0000256" key="9">
    <source>
        <dbReference type="ARBA" id="ARBA00060774"/>
    </source>
</evidence>
<dbReference type="InterPro" id="IPR048634">
    <property type="entry name" value="SecD_SecF_C"/>
</dbReference>
<dbReference type="GO" id="GO:0065002">
    <property type="term" value="P:intracellular protein transmembrane transport"/>
    <property type="evidence" value="ECO:0007669"/>
    <property type="project" value="UniProtKB-UniRule"/>
</dbReference>
<dbReference type="InterPro" id="IPR000731">
    <property type="entry name" value="SSD"/>
</dbReference>
<dbReference type="SUPFAM" id="SSF82866">
    <property type="entry name" value="Multidrug efflux transporter AcrB transmembrane domain"/>
    <property type="match status" value="1"/>
</dbReference>
<evidence type="ECO:0000313" key="14">
    <source>
        <dbReference type="Proteomes" id="UP000295937"/>
    </source>
</evidence>
<dbReference type="NCBIfam" id="TIGR01129">
    <property type="entry name" value="secD"/>
    <property type="match status" value="1"/>
</dbReference>
<dbReference type="InterPro" id="IPR054384">
    <property type="entry name" value="SecDF_P1_head"/>
</dbReference>
<evidence type="ECO:0000256" key="2">
    <source>
        <dbReference type="ARBA" id="ARBA00022448"/>
    </source>
</evidence>
<dbReference type="Gene3D" id="3.30.70.3400">
    <property type="match status" value="1"/>
</dbReference>
<dbReference type="InterPro" id="IPR022813">
    <property type="entry name" value="SecD/SecF_arch_bac"/>
</dbReference>
<keyword evidence="5 11" id="KW-0653">Protein transport</keyword>
<protein>
    <recommendedName>
        <fullName evidence="10 11">Protein translocase subunit SecD</fullName>
    </recommendedName>
</protein>
<comment type="similarity">
    <text evidence="9 11">Belongs to the SecD/SecF family. SecD subfamily.</text>
</comment>
<dbReference type="Gene3D" id="1.20.1640.10">
    <property type="entry name" value="Multidrug efflux transporter AcrB transmembrane domain"/>
    <property type="match status" value="1"/>
</dbReference>
<dbReference type="HAMAP" id="MF_01463_B">
    <property type="entry name" value="SecD_B"/>
    <property type="match status" value="1"/>
</dbReference>
<dbReference type="FunFam" id="1.20.1640.10:FF:000004">
    <property type="entry name" value="Protein translocase subunit SecD"/>
    <property type="match status" value="1"/>
</dbReference>
<dbReference type="Pfam" id="PF21760">
    <property type="entry name" value="SecD_1st"/>
    <property type="match status" value="1"/>
</dbReference>
<dbReference type="Proteomes" id="UP000295937">
    <property type="component" value="Unassembled WGS sequence"/>
</dbReference>